<reference evidence="1" key="1">
    <citation type="journal article" date="2020" name="Stud. Mycol.">
        <title>101 Dothideomycetes genomes: a test case for predicting lifestyles and emergence of pathogens.</title>
        <authorList>
            <person name="Haridas S."/>
            <person name="Albert R."/>
            <person name="Binder M."/>
            <person name="Bloem J."/>
            <person name="Labutti K."/>
            <person name="Salamov A."/>
            <person name="Andreopoulos B."/>
            <person name="Baker S."/>
            <person name="Barry K."/>
            <person name="Bills G."/>
            <person name="Bluhm B."/>
            <person name="Cannon C."/>
            <person name="Castanera R."/>
            <person name="Culley D."/>
            <person name="Daum C."/>
            <person name="Ezra D."/>
            <person name="Gonzalez J."/>
            <person name="Henrissat B."/>
            <person name="Kuo A."/>
            <person name="Liang C."/>
            <person name="Lipzen A."/>
            <person name="Lutzoni F."/>
            <person name="Magnuson J."/>
            <person name="Mondo S."/>
            <person name="Nolan M."/>
            <person name="Ohm R."/>
            <person name="Pangilinan J."/>
            <person name="Park H.-J."/>
            <person name="Ramirez L."/>
            <person name="Alfaro M."/>
            <person name="Sun H."/>
            <person name="Tritt A."/>
            <person name="Yoshinaga Y."/>
            <person name="Zwiers L.-H."/>
            <person name="Turgeon B."/>
            <person name="Goodwin S."/>
            <person name="Spatafora J."/>
            <person name="Crous P."/>
            <person name="Grigoriev I."/>
        </authorList>
    </citation>
    <scope>NUCLEOTIDE SEQUENCE</scope>
    <source>
        <strain evidence="1">CBS 473.64</strain>
    </source>
</reference>
<sequence>MSLFDSVVPHTSVSTGKRTAAGHLRFATNTLCCDIGSLWLDVPDLHCGGFISVPASEHGTKTYPFTQTVRDKRRTALDTKIRERDNLVAERGLPSFAAQVGRERKNVPDKIWNRNNMIETMRTEEHQDMVALIEAWTTADLNLARDGILARLTQWGFVASLGDDVLRGW</sequence>
<accession>A0A6A6RKK8</accession>
<name>A0A6A6RKK8_9PLEO</name>
<dbReference type="Proteomes" id="UP000799753">
    <property type="component" value="Unassembled WGS sequence"/>
</dbReference>
<organism evidence="1 2">
    <name type="scientific">Massarina eburnea CBS 473.64</name>
    <dbReference type="NCBI Taxonomy" id="1395130"/>
    <lineage>
        <taxon>Eukaryota</taxon>
        <taxon>Fungi</taxon>
        <taxon>Dikarya</taxon>
        <taxon>Ascomycota</taxon>
        <taxon>Pezizomycotina</taxon>
        <taxon>Dothideomycetes</taxon>
        <taxon>Pleosporomycetidae</taxon>
        <taxon>Pleosporales</taxon>
        <taxon>Massarineae</taxon>
        <taxon>Massarinaceae</taxon>
        <taxon>Massarina</taxon>
    </lineage>
</organism>
<gene>
    <name evidence="1" type="ORF">P280DRAFT_523089</name>
</gene>
<evidence type="ECO:0000313" key="1">
    <source>
        <dbReference type="EMBL" id="KAF2635553.1"/>
    </source>
</evidence>
<evidence type="ECO:0000313" key="2">
    <source>
        <dbReference type="Proteomes" id="UP000799753"/>
    </source>
</evidence>
<proteinExistence type="predicted"/>
<dbReference type="AlphaFoldDB" id="A0A6A6RKK8"/>
<dbReference type="EMBL" id="MU006806">
    <property type="protein sequence ID" value="KAF2635553.1"/>
    <property type="molecule type" value="Genomic_DNA"/>
</dbReference>
<protein>
    <submittedName>
        <fullName evidence="1">Uncharacterized protein</fullName>
    </submittedName>
</protein>
<keyword evidence="2" id="KW-1185">Reference proteome</keyword>